<dbReference type="RefSeq" id="WP_265267833.1">
    <property type="nucleotide sequence ID" value="NZ_JANFAV010000001.1"/>
</dbReference>
<dbReference type="Gene3D" id="3.40.50.2300">
    <property type="match status" value="1"/>
</dbReference>
<evidence type="ECO:0000313" key="1">
    <source>
        <dbReference type="EMBL" id="MCW6533794.1"/>
    </source>
</evidence>
<dbReference type="AlphaFoldDB" id="A0AA42CNZ0"/>
<keyword evidence="2" id="KW-1185">Reference proteome</keyword>
<comment type="caution">
    <text evidence="1">The sequence shown here is derived from an EMBL/GenBank/DDBJ whole genome shotgun (WGS) entry which is preliminary data.</text>
</comment>
<reference evidence="1" key="1">
    <citation type="submission" date="2022-06" db="EMBL/GenBank/DDBJ databases">
        <title>Sphingomonas sp. nov. isolated from rhizosphere soil of tomato.</title>
        <authorList>
            <person name="Dong H."/>
            <person name="Gao R."/>
        </authorList>
    </citation>
    <scope>NUCLEOTIDE SEQUENCE</scope>
    <source>
        <strain evidence="1">MMSM24</strain>
    </source>
</reference>
<evidence type="ECO:0000313" key="2">
    <source>
        <dbReference type="Proteomes" id="UP001165565"/>
    </source>
</evidence>
<name>A0AA42CNZ0_9SPHN</name>
<protein>
    <submittedName>
        <fullName evidence="1">Uncharacterized protein</fullName>
    </submittedName>
</protein>
<proteinExistence type="predicted"/>
<accession>A0AA42CNZ0</accession>
<sequence length="74" mass="8030">MREALAALDLRMPHAAILDGELKDGIVTPVALRLLTSATPVIIHSGKMVPREILKEFPSIMTISEPLSPETVIN</sequence>
<dbReference type="EMBL" id="JANFAV010000001">
    <property type="protein sequence ID" value="MCW6533794.1"/>
    <property type="molecule type" value="Genomic_DNA"/>
</dbReference>
<dbReference type="Proteomes" id="UP001165565">
    <property type="component" value="Unassembled WGS sequence"/>
</dbReference>
<gene>
    <name evidence="1" type="ORF">NEE01_03250</name>
</gene>
<organism evidence="1 2">
    <name type="scientific">Sphingomonas lycopersici</name>
    <dbReference type="NCBI Taxonomy" id="2951807"/>
    <lineage>
        <taxon>Bacteria</taxon>
        <taxon>Pseudomonadati</taxon>
        <taxon>Pseudomonadota</taxon>
        <taxon>Alphaproteobacteria</taxon>
        <taxon>Sphingomonadales</taxon>
        <taxon>Sphingomonadaceae</taxon>
        <taxon>Sphingomonas</taxon>
    </lineage>
</organism>